<evidence type="ECO:0000256" key="2">
    <source>
        <dbReference type="ARBA" id="ARBA00022553"/>
    </source>
</evidence>
<dbReference type="InterPro" id="IPR009081">
    <property type="entry name" value="PP-bd_ACP"/>
</dbReference>
<comment type="caution">
    <text evidence="4">The sequence shown here is derived from an EMBL/GenBank/DDBJ whole genome shotgun (WGS) entry which is preliminary data.</text>
</comment>
<evidence type="ECO:0000313" key="5">
    <source>
        <dbReference type="Proteomes" id="UP000580709"/>
    </source>
</evidence>
<dbReference type="Gene3D" id="1.10.1200.10">
    <property type="entry name" value="ACP-like"/>
    <property type="match status" value="1"/>
</dbReference>
<evidence type="ECO:0000313" key="4">
    <source>
        <dbReference type="EMBL" id="MBA4504833.1"/>
    </source>
</evidence>
<dbReference type="AlphaFoldDB" id="A0A838WVK0"/>
<accession>A0A838WVK0</accession>
<organism evidence="4 5">
    <name type="scientific">Corynebacterium sanguinis</name>
    <dbReference type="NCBI Taxonomy" id="2594913"/>
    <lineage>
        <taxon>Bacteria</taxon>
        <taxon>Bacillati</taxon>
        <taxon>Actinomycetota</taxon>
        <taxon>Actinomycetes</taxon>
        <taxon>Mycobacteriales</taxon>
        <taxon>Corynebacteriaceae</taxon>
        <taxon>Corynebacterium</taxon>
    </lineage>
</organism>
<dbReference type="EMBL" id="JACEOR010000207">
    <property type="protein sequence ID" value="MBA4504833.1"/>
    <property type="molecule type" value="Genomic_DNA"/>
</dbReference>
<dbReference type="PROSITE" id="PS50075">
    <property type="entry name" value="CARRIER"/>
    <property type="match status" value="1"/>
</dbReference>
<gene>
    <name evidence="4" type="ORF">H0H28_05735</name>
</gene>
<dbReference type="GeneID" id="74902133"/>
<keyword evidence="2" id="KW-0597">Phosphoprotein</keyword>
<reference evidence="4 5" key="1">
    <citation type="submission" date="2020-07" db="EMBL/GenBank/DDBJ databases">
        <authorList>
            <person name="Khare M."/>
        </authorList>
    </citation>
    <scope>NUCLEOTIDE SEQUENCE [LARGE SCALE GENOMIC DNA]</scope>
    <source>
        <strain evidence="4 5">P8776</strain>
    </source>
</reference>
<dbReference type="Pfam" id="PF00550">
    <property type="entry name" value="PP-binding"/>
    <property type="match status" value="1"/>
</dbReference>
<sequence length="94" mass="10231">MKLSQRLDLGALNLEAEEPTDRSLEARLIDLVSRITGDEVDPAKTLAELGISSLDRIELAVRAEEEFGVLVDDSLYTDSLTVNELADSLAQASE</sequence>
<dbReference type="GO" id="GO:0031177">
    <property type="term" value="F:phosphopantetheine binding"/>
    <property type="evidence" value="ECO:0007669"/>
    <property type="project" value="InterPro"/>
</dbReference>
<protein>
    <submittedName>
        <fullName evidence="4">Acyl carrier protein</fullName>
    </submittedName>
</protein>
<name>A0A838WVK0_9CORY</name>
<dbReference type="InterPro" id="IPR020806">
    <property type="entry name" value="PKS_PP-bd"/>
</dbReference>
<dbReference type="Proteomes" id="UP000580709">
    <property type="component" value="Unassembled WGS sequence"/>
</dbReference>
<keyword evidence="5" id="KW-1185">Reference proteome</keyword>
<feature type="domain" description="Carrier" evidence="3">
    <location>
        <begin position="19"/>
        <end position="93"/>
    </location>
</feature>
<dbReference type="RefSeq" id="WP_144318034.1">
    <property type="nucleotide sequence ID" value="NZ_CP038157.1"/>
</dbReference>
<proteinExistence type="predicted"/>
<keyword evidence="1" id="KW-0596">Phosphopantetheine</keyword>
<dbReference type="SMART" id="SM00823">
    <property type="entry name" value="PKS_PP"/>
    <property type="match status" value="1"/>
</dbReference>
<evidence type="ECO:0000256" key="1">
    <source>
        <dbReference type="ARBA" id="ARBA00022450"/>
    </source>
</evidence>
<dbReference type="InterPro" id="IPR036736">
    <property type="entry name" value="ACP-like_sf"/>
</dbReference>
<dbReference type="SUPFAM" id="SSF47336">
    <property type="entry name" value="ACP-like"/>
    <property type="match status" value="1"/>
</dbReference>
<evidence type="ECO:0000259" key="3">
    <source>
        <dbReference type="PROSITE" id="PS50075"/>
    </source>
</evidence>